<feature type="region of interest" description="Disordered" evidence="1">
    <location>
        <begin position="63"/>
        <end position="83"/>
    </location>
</feature>
<proteinExistence type="predicted"/>
<feature type="compositionally biased region" description="Pro residues" evidence="1">
    <location>
        <begin position="26"/>
        <end position="39"/>
    </location>
</feature>
<name>A0A1Y2J6Q5_TRAC3</name>
<evidence type="ECO:0000313" key="3">
    <source>
        <dbReference type="Proteomes" id="UP000193067"/>
    </source>
</evidence>
<dbReference type="AlphaFoldDB" id="A0A1Y2J6Q5"/>
<sequence length="190" mass="20092">MLTCPRTRVPSHFPIPSDLSSSVSPLPSPPLPSPPLPPSSSFPPFLSSLPLLPAFPRPLLPILKTEPNPDPRPAEIINPKSSTMPLPPLISPRPISSDPVFLASSSPLSPPLFALSSLLGQAADDVTLVCRIHASALREGACIEMPDTVERRSGCLVRAVVVVVYTLGLVADEASTLRLSGGGYCCRCCR</sequence>
<gene>
    <name evidence="2" type="ORF">PYCCODRAFT_24519</name>
</gene>
<dbReference type="Proteomes" id="UP000193067">
    <property type="component" value="Unassembled WGS sequence"/>
</dbReference>
<reference evidence="2 3" key="1">
    <citation type="journal article" date="2015" name="Biotechnol. Biofuels">
        <title>Enhanced degradation of softwood versus hardwood by the white-rot fungus Pycnoporus coccineus.</title>
        <authorList>
            <person name="Couturier M."/>
            <person name="Navarro D."/>
            <person name="Chevret D."/>
            <person name="Henrissat B."/>
            <person name="Piumi F."/>
            <person name="Ruiz-Duenas F.J."/>
            <person name="Martinez A.T."/>
            <person name="Grigoriev I.V."/>
            <person name="Riley R."/>
            <person name="Lipzen A."/>
            <person name="Berrin J.G."/>
            <person name="Master E.R."/>
            <person name="Rosso M.N."/>
        </authorList>
    </citation>
    <scope>NUCLEOTIDE SEQUENCE [LARGE SCALE GENOMIC DNA]</scope>
    <source>
        <strain evidence="2 3">BRFM310</strain>
    </source>
</reference>
<feature type="compositionally biased region" description="Low complexity" evidence="1">
    <location>
        <begin position="14"/>
        <end position="25"/>
    </location>
</feature>
<accession>A0A1Y2J6Q5</accession>
<evidence type="ECO:0000313" key="2">
    <source>
        <dbReference type="EMBL" id="OSD08474.1"/>
    </source>
</evidence>
<organism evidence="2 3">
    <name type="scientific">Trametes coccinea (strain BRFM310)</name>
    <name type="common">Pycnoporus coccineus</name>
    <dbReference type="NCBI Taxonomy" id="1353009"/>
    <lineage>
        <taxon>Eukaryota</taxon>
        <taxon>Fungi</taxon>
        <taxon>Dikarya</taxon>
        <taxon>Basidiomycota</taxon>
        <taxon>Agaricomycotina</taxon>
        <taxon>Agaricomycetes</taxon>
        <taxon>Polyporales</taxon>
        <taxon>Polyporaceae</taxon>
        <taxon>Trametes</taxon>
    </lineage>
</organism>
<evidence type="ECO:0000256" key="1">
    <source>
        <dbReference type="SAM" id="MobiDB-lite"/>
    </source>
</evidence>
<dbReference type="EMBL" id="KZ084086">
    <property type="protein sequence ID" value="OSD08474.1"/>
    <property type="molecule type" value="Genomic_DNA"/>
</dbReference>
<feature type="region of interest" description="Disordered" evidence="1">
    <location>
        <begin position="1"/>
        <end position="39"/>
    </location>
</feature>
<protein>
    <submittedName>
        <fullName evidence="2">Uncharacterized protein</fullName>
    </submittedName>
</protein>
<keyword evidence="3" id="KW-1185">Reference proteome</keyword>